<dbReference type="InterPro" id="IPR029063">
    <property type="entry name" value="SAM-dependent_MTases_sf"/>
</dbReference>
<dbReference type="AlphaFoldDB" id="X0W7P6"/>
<dbReference type="PRINTS" id="PR00996">
    <property type="entry name" value="CHERMTFRASE"/>
</dbReference>
<dbReference type="EMBL" id="BARS01032211">
    <property type="protein sequence ID" value="GAG26605.1"/>
    <property type="molecule type" value="Genomic_DNA"/>
</dbReference>
<feature type="domain" description="CheR-type methyltransferase" evidence="4">
    <location>
        <begin position="1"/>
        <end position="134"/>
    </location>
</feature>
<keyword evidence="2" id="KW-0808">Transferase</keyword>
<dbReference type="Gene3D" id="3.40.50.150">
    <property type="entry name" value="Vaccinia Virus protein VP39"/>
    <property type="match status" value="1"/>
</dbReference>
<proteinExistence type="predicted"/>
<dbReference type="GO" id="GO:0008757">
    <property type="term" value="F:S-adenosylmethionine-dependent methyltransferase activity"/>
    <property type="evidence" value="ECO:0007669"/>
    <property type="project" value="InterPro"/>
</dbReference>
<name>X0W7P6_9ZZZZ</name>
<dbReference type="InterPro" id="IPR022642">
    <property type="entry name" value="CheR_C"/>
</dbReference>
<dbReference type="PROSITE" id="PS50123">
    <property type="entry name" value="CHER"/>
    <property type="match status" value="1"/>
</dbReference>
<evidence type="ECO:0000256" key="2">
    <source>
        <dbReference type="ARBA" id="ARBA00022679"/>
    </source>
</evidence>
<evidence type="ECO:0000259" key="4">
    <source>
        <dbReference type="PROSITE" id="PS50123"/>
    </source>
</evidence>
<protein>
    <recommendedName>
        <fullName evidence="4">CheR-type methyltransferase domain-containing protein</fullName>
    </recommendedName>
</protein>
<comment type="caution">
    <text evidence="5">The sequence shown here is derived from an EMBL/GenBank/DDBJ whole genome shotgun (WGS) entry which is preliminary data.</text>
</comment>
<dbReference type="PANTHER" id="PTHR24422:SF19">
    <property type="entry name" value="CHEMOTAXIS PROTEIN METHYLTRANSFERASE"/>
    <property type="match status" value="1"/>
</dbReference>
<keyword evidence="1" id="KW-0489">Methyltransferase</keyword>
<gene>
    <name evidence="5" type="ORF">S01H1_50022</name>
</gene>
<sequence>METVMYAGIKTAVQELLDLDLEHYKENQMQRRLDAWLVRTGTPDWDQYFTLLRQEPDELTRFRNYLTINVSSFFRDPERWDMLKKEVLPKLLRDPQTASPEGLRIWSAGCSVGAEPYTLAALLEALAPLKQHYI</sequence>
<dbReference type="InterPro" id="IPR050903">
    <property type="entry name" value="Bact_Chemotaxis_MeTrfase"/>
</dbReference>
<dbReference type="InterPro" id="IPR022641">
    <property type="entry name" value="CheR_N"/>
</dbReference>
<dbReference type="SUPFAM" id="SSF47757">
    <property type="entry name" value="Chemotaxis receptor methyltransferase CheR, N-terminal domain"/>
    <property type="match status" value="1"/>
</dbReference>
<dbReference type="SUPFAM" id="SSF53335">
    <property type="entry name" value="S-adenosyl-L-methionine-dependent methyltransferases"/>
    <property type="match status" value="1"/>
</dbReference>
<dbReference type="PANTHER" id="PTHR24422">
    <property type="entry name" value="CHEMOTAXIS PROTEIN METHYLTRANSFERASE"/>
    <property type="match status" value="1"/>
</dbReference>
<dbReference type="InterPro" id="IPR000780">
    <property type="entry name" value="CheR_MeTrfase"/>
</dbReference>
<evidence type="ECO:0000256" key="3">
    <source>
        <dbReference type="ARBA" id="ARBA00022691"/>
    </source>
</evidence>
<dbReference type="Pfam" id="PF01739">
    <property type="entry name" value="CheR"/>
    <property type="match status" value="1"/>
</dbReference>
<organism evidence="5">
    <name type="scientific">marine sediment metagenome</name>
    <dbReference type="NCBI Taxonomy" id="412755"/>
    <lineage>
        <taxon>unclassified sequences</taxon>
        <taxon>metagenomes</taxon>
        <taxon>ecological metagenomes</taxon>
    </lineage>
</organism>
<evidence type="ECO:0000313" key="5">
    <source>
        <dbReference type="EMBL" id="GAG26605.1"/>
    </source>
</evidence>
<feature type="non-terminal residue" evidence="5">
    <location>
        <position position="134"/>
    </location>
</feature>
<accession>X0W7P6</accession>
<reference evidence="5" key="1">
    <citation type="journal article" date="2014" name="Front. Microbiol.">
        <title>High frequency of phylogenetically diverse reductive dehalogenase-homologous genes in deep subseafloor sedimentary metagenomes.</title>
        <authorList>
            <person name="Kawai M."/>
            <person name="Futagami T."/>
            <person name="Toyoda A."/>
            <person name="Takaki Y."/>
            <person name="Nishi S."/>
            <person name="Hori S."/>
            <person name="Arai W."/>
            <person name="Tsubouchi T."/>
            <person name="Morono Y."/>
            <person name="Uchiyama I."/>
            <person name="Ito T."/>
            <person name="Fujiyama A."/>
            <person name="Inagaki F."/>
            <person name="Takami H."/>
        </authorList>
    </citation>
    <scope>NUCLEOTIDE SEQUENCE</scope>
    <source>
        <strain evidence="5">Expedition CK06-06</strain>
    </source>
</reference>
<evidence type="ECO:0000256" key="1">
    <source>
        <dbReference type="ARBA" id="ARBA00022603"/>
    </source>
</evidence>
<keyword evidence="3" id="KW-0949">S-adenosyl-L-methionine</keyword>
<dbReference type="Pfam" id="PF03705">
    <property type="entry name" value="CheR_N"/>
    <property type="match status" value="1"/>
</dbReference>
<dbReference type="GO" id="GO:0032259">
    <property type="term" value="P:methylation"/>
    <property type="evidence" value="ECO:0007669"/>
    <property type="project" value="UniProtKB-KW"/>
</dbReference>